<dbReference type="GO" id="GO:0005524">
    <property type="term" value="F:ATP binding"/>
    <property type="evidence" value="ECO:0007669"/>
    <property type="project" value="UniProtKB-KW"/>
</dbReference>
<dbReference type="SUPFAM" id="SSF55874">
    <property type="entry name" value="ATPase domain of HSP90 chaperone/DNA topoisomerase II/histidine kinase"/>
    <property type="match status" value="1"/>
</dbReference>
<evidence type="ECO:0000256" key="6">
    <source>
        <dbReference type="ARBA" id="ARBA00022777"/>
    </source>
</evidence>
<keyword evidence="7" id="KW-0067">ATP-binding</keyword>
<feature type="transmembrane region" description="Helical" evidence="9">
    <location>
        <begin position="71"/>
        <end position="89"/>
    </location>
</feature>
<dbReference type="Pfam" id="PF07730">
    <property type="entry name" value="HisKA_3"/>
    <property type="match status" value="1"/>
</dbReference>
<evidence type="ECO:0000256" key="8">
    <source>
        <dbReference type="ARBA" id="ARBA00023012"/>
    </source>
</evidence>
<protein>
    <recommendedName>
        <fullName evidence="2">histidine kinase</fullName>
        <ecNumber evidence="2">2.7.13.3</ecNumber>
    </recommendedName>
</protein>
<evidence type="ECO:0000256" key="4">
    <source>
        <dbReference type="ARBA" id="ARBA00022679"/>
    </source>
</evidence>
<dbReference type="RefSeq" id="WP_306272662.1">
    <property type="nucleotide sequence ID" value="NZ_CP130472.1"/>
</dbReference>
<dbReference type="InterPro" id="IPR050482">
    <property type="entry name" value="Sensor_HK_TwoCompSys"/>
</dbReference>
<evidence type="ECO:0000259" key="10">
    <source>
        <dbReference type="Pfam" id="PF07730"/>
    </source>
</evidence>
<dbReference type="GO" id="GO:0000155">
    <property type="term" value="F:phosphorelay sensor kinase activity"/>
    <property type="evidence" value="ECO:0007669"/>
    <property type="project" value="InterPro"/>
</dbReference>
<comment type="catalytic activity">
    <reaction evidence="1">
        <text>ATP + protein L-histidine = ADP + protein N-phospho-L-histidine.</text>
        <dbReference type="EC" id="2.7.13.3"/>
    </reaction>
</comment>
<feature type="transmembrane region" description="Helical" evidence="9">
    <location>
        <begin position="35"/>
        <end position="51"/>
    </location>
</feature>
<evidence type="ECO:0000256" key="1">
    <source>
        <dbReference type="ARBA" id="ARBA00000085"/>
    </source>
</evidence>
<keyword evidence="9" id="KW-1133">Transmembrane helix</keyword>
<dbReference type="Proteomes" id="UP001235874">
    <property type="component" value="Chromosome"/>
</dbReference>
<dbReference type="PANTHER" id="PTHR24421">
    <property type="entry name" value="NITRATE/NITRITE SENSOR PROTEIN NARX-RELATED"/>
    <property type="match status" value="1"/>
</dbReference>
<evidence type="ECO:0000313" key="11">
    <source>
        <dbReference type="EMBL" id="WLS46003.1"/>
    </source>
</evidence>
<dbReference type="KEGG" id="mprn:Q3V37_01575"/>
<name>A0AAJ6L5K8_9ACTN</name>
<evidence type="ECO:0000256" key="2">
    <source>
        <dbReference type="ARBA" id="ARBA00012438"/>
    </source>
</evidence>
<accession>A0AAJ6L5K8</accession>
<dbReference type="CDD" id="cd16917">
    <property type="entry name" value="HATPase_UhpB-NarQ-NarX-like"/>
    <property type="match status" value="1"/>
</dbReference>
<feature type="transmembrane region" description="Helical" evidence="9">
    <location>
        <begin position="96"/>
        <end position="122"/>
    </location>
</feature>
<dbReference type="InterPro" id="IPR011712">
    <property type="entry name" value="Sig_transdc_His_kin_sub3_dim/P"/>
</dbReference>
<dbReference type="PANTHER" id="PTHR24421:SF10">
    <property type="entry name" value="NITRATE_NITRITE SENSOR PROTEIN NARQ"/>
    <property type="match status" value="1"/>
</dbReference>
<dbReference type="Gene3D" id="3.30.565.10">
    <property type="entry name" value="Histidine kinase-like ATPase, C-terminal domain"/>
    <property type="match status" value="1"/>
</dbReference>
<dbReference type="InterPro" id="IPR036890">
    <property type="entry name" value="HATPase_C_sf"/>
</dbReference>
<keyword evidence="6 11" id="KW-0418">Kinase</keyword>
<keyword evidence="9" id="KW-0812">Transmembrane</keyword>
<gene>
    <name evidence="11" type="ORF">Q3V37_01575</name>
</gene>
<dbReference type="AlphaFoldDB" id="A0AAJ6L5K8"/>
<evidence type="ECO:0000256" key="3">
    <source>
        <dbReference type="ARBA" id="ARBA00022553"/>
    </source>
</evidence>
<keyword evidence="12" id="KW-1185">Reference proteome</keyword>
<evidence type="ECO:0000313" key="12">
    <source>
        <dbReference type="Proteomes" id="UP001235874"/>
    </source>
</evidence>
<dbReference type="GO" id="GO:0016020">
    <property type="term" value="C:membrane"/>
    <property type="evidence" value="ECO:0007669"/>
    <property type="project" value="InterPro"/>
</dbReference>
<keyword evidence="4" id="KW-0808">Transferase</keyword>
<reference evidence="11 12" key="1">
    <citation type="submission" date="2023-07" db="EMBL/GenBank/DDBJ databases">
        <title>Micromonospora profundi TRM 95458 converts glycerol to a new osmotic compound.</title>
        <authorList>
            <person name="Lu D."/>
        </authorList>
    </citation>
    <scope>NUCLEOTIDE SEQUENCE [LARGE SCALE GENOMIC DNA]</scope>
    <source>
        <strain evidence="11 12">TRM95458</strain>
    </source>
</reference>
<dbReference type="GO" id="GO:0046983">
    <property type="term" value="F:protein dimerization activity"/>
    <property type="evidence" value="ECO:0007669"/>
    <property type="project" value="InterPro"/>
</dbReference>
<feature type="domain" description="Signal transduction histidine kinase subgroup 3 dimerisation and phosphoacceptor" evidence="10">
    <location>
        <begin position="209"/>
        <end position="274"/>
    </location>
</feature>
<keyword evidence="9" id="KW-0472">Membrane</keyword>
<dbReference type="Gene3D" id="1.20.5.1930">
    <property type="match status" value="1"/>
</dbReference>
<keyword evidence="5" id="KW-0547">Nucleotide-binding</keyword>
<evidence type="ECO:0000256" key="7">
    <source>
        <dbReference type="ARBA" id="ARBA00022840"/>
    </source>
</evidence>
<dbReference type="EMBL" id="CP130472">
    <property type="protein sequence ID" value="WLS46003.1"/>
    <property type="molecule type" value="Genomic_DNA"/>
</dbReference>
<keyword evidence="8" id="KW-0902">Two-component regulatory system</keyword>
<feature type="transmembrane region" description="Helical" evidence="9">
    <location>
        <begin position="157"/>
        <end position="176"/>
    </location>
</feature>
<organism evidence="11 12">
    <name type="scientific">Micromonospora profundi</name>
    <dbReference type="NCBI Taxonomy" id="1420889"/>
    <lineage>
        <taxon>Bacteria</taxon>
        <taxon>Bacillati</taxon>
        <taxon>Actinomycetota</taxon>
        <taxon>Actinomycetes</taxon>
        <taxon>Micromonosporales</taxon>
        <taxon>Micromonosporaceae</taxon>
        <taxon>Micromonospora</taxon>
    </lineage>
</organism>
<dbReference type="EC" id="2.7.13.3" evidence="2"/>
<proteinExistence type="predicted"/>
<evidence type="ECO:0000256" key="9">
    <source>
        <dbReference type="SAM" id="Phobius"/>
    </source>
</evidence>
<keyword evidence="3" id="KW-0597">Phosphoprotein</keyword>
<feature type="transmembrane region" description="Helical" evidence="9">
    <location>
        <begin position="128"/>
        <end position="145"/>
    </location>
</feature>
<sequence length="417" mass="44737">MTSIAVPEHPWLLPGELVVPAEPDRARLRRTTRDWVVDSLAFLLSLLWVLYVTVDALSPNPQAATSLPYDWMVGADALIGLACCALLWLRRRWPLGLAVATLPLNLFSMAASIPLLIFYFTLVVHRRTAVAVAVTGVGLLTNLVFSWTRPDPNMPYWGTVTWGVVITLAVLAWGMFVRARRQLIVSLRDRAERAEAEQQLRVAQARHLERTRIAREMHDVLAHRISLLSLHAGALEFRPDAPSDEVARAAGVIRDSAHAALQDLREVIGVLRAEGDSGSDAPEPPQPTLADLPALIAESRAAGVRVNVSDSVIDAGKVPAALGRAAYRIVQEGLTNARKHAAGASVTVDVAGGPGTGLTVVISNRWPVGGLTGGELPGAGTGLVGITERVTLAGGRVAYGRDDSGDFRLAAWLPWPA</sequence>
<evidence type="ECO:0000256" key="5">
    <source>
        <dbReference type="ARBA" id="ARBA00022741"/>
    </source>
</evidence>